<dbReference type="InterPro" id="IPR003819">
    <property type="entry name" value="TauD/TfdA-like"/>
</dbReference>
<protein>
    <submittedName>
        <fullName evidence="5">Guanitoxin biosynthesis L-enduracididine beta-hydroxylase GntD</fullName>
    </submittedName>
</protein>
<organism evidence="5 6">
    <name type="scientific">Streptacidiphilus alkalitolerans</name>
    <dbReference type="NCBI Taxonomy" id="3342712"/>
    <lineage>
        <taxon>Bacteria</taxon>
        <taxon>Bacillati</taxon>
        <taxon>Actinomycetota</taxon>
        <taxon>Actinomycetes</taxon>
        <taxon>Kitasatosporales</taxon>
        <taxon>Streptomycetaceae</taxon>
        <taxon>Streptacidiphilus</taxon>
    </lineage>
</organism>
<keyword evidence="1" id="KW-0560">Oxidoreductase</keyword>
<dbReference type="EMBL" id="JBHEZX010000021">
    <property type="protein sequence ID" value="MFC1414045.1"/>
    <property type="molecule type" value="Genomic_DNA"/>
</dbReference>
<feature type="region of interest" description="Disordered" evidence="3">
    <location>
        <begin position="107"/>
        <end position="146"/>
    </location>
</feature>
<dbReference type="Pfam" id="PF02668">
    <property type="entry name" value="TauD"/>
    <property type="match status" value="1"/>
</dbReference>
<evidence type="ECO:0000256" key="1">
    <source>
        <dbReference type="ARBA" id="ARBA00023002"/>
    </source>
</evidence>
<dbReference type="Gene3D" id="3.60.130.10">
    <property type="entry name" value="Clavaminate synthase-like"/>
    <property type="match status" value="1"/>
</dbReference>
<keyword evidence="6" id="KW-1185">Reference proteome</keyword>
<keyword evidence="2" id="KW-0408">Iron</keyword>
<dbReference type="NCBIfam" id="NF041363">
    <property type="entry name" value="GntD_guanitoxin"/>
    <property type="match status" value="1"/>
</dbReference>
<comment type="caution">
    <text evidence="5">The sequence shown here is derived from an EMBL/GenBank/DDBJ whole genome shotgun (WGS) entry which is preliminary data.</text>
</comment>
<dbReference type="SUPFAM" id="SSF51197">
    <property type="entry name" value="Clavaminate synthase-like"/>
    <property type="match status" value="1"/>
</dbReference>
<dbReference type="RefSeq" id="WP_380516951.1">
    <property type="nucleotide sequence ID" value="NZ_JBHEZX010000021.1"/>
</dbReference>
<sequence length="477" mass="52467">MTTEPRPAARQRHRPVELASVDFPALTAALHDAIRATAPRAVADLTEECRLRTDLGYEPASLQRLADAVARLLSLPHLPPEPVRELLFVADLVDLVDVLLAEGSALPPGTAACEGPPRPARPRVTSVPFTEAPPMSTTEPPTEPPMELTLSADDAEQLKVLADGLRDRFPDPATPEFYDRAWQAAADVPFALRYFLETFRRTEPAAACLIHGFPVDDRAIGPTPSHWDAAAAAKASAEQELYLGLCAMVLGEPFAWETLQAGRMIQNILPIPGDEERQSGHGSQTLLEFHTEDGFHPRRCDYLLLLGMRNQDRVPTIVSSVRDALLSDEDRAILAQPRFHIVPDSEHIRQLEAKDPDHPALADVYRMLNEPEPTAVLFGRAESPYLRVDRPFMYCAPGDTAAEAALDRLMAELERVQRDVVLGPGTLVVLDNYLAVHGRRAFTARYDGTDRWLKKITASRDLRRGLAPAGGTGRVIA</sequence>
<evidence type="ECO:0000256" key="2">
    <source>
        <dbReference type="ARBA" id="ARBA00023004"/>
    </source>
</evidence>
<reference evidence="5 6" key="1">
    <citation type="submission" date="2024-09" db="EMBL/GenBank/DDBJ databases">
        <authorList>
            <person name="Lee S.D."/>
        </authorList>
    </citation>
    <scope>NUCLEOTIDE SEQUENCE [LARGE SCALE GENOMIC DNA]</scope>
    <source>
        <strain evidence="5 6">N1-1</strain>
    </source>
</reference>
<feature type="compositionally biased region" description="Low complexity" evidence="3">
    <location>
        <begin position="130"/>
        <end position="146"/>
    </location>
</feature>
<evidence type="ECO:0000256" key="3">
    <source>
        <dbReference type="SAM" id="MobiDB-lite"/>
    </source>
</evidence>
<evidence type="ECO:0000313" key="5">
    <source>
        <dbReference type="EMBL" id="MFC1414045.1"/>
    </source>
</evidence>
<gene>
    <name evidence="5" type="primary">gntD</name>
    <name evidence="5" type="ORF">ACEZDG_32770</name>
</gene>
<name>A0ABV6VJY5_9ACTN</name>
<dbReference type="InterPro" id="IPR042098">
    <property type="entry name" value="TauD-like_sf"/>
</dbReference>
<evidence type="ECO:0000259" key="4">
    <source>
        <dbReference type="Pfam" id="PF02668"/>
    </source>
</evidence>
<proteinExistence type="predicted"/>
<accession>A0ABV6VJY5</accession>
<dbReference type="Proteomes" id="UP001592582">
    <property type="component" value="Unassembled WGS sequence"/>
</dbReference>
<dbReference type="InterPro" id="IPR053447">
    <property type="entry name" value="Alpha-KG_dependent_hydroxylase"/>
</dbReference>
<feature type="domain" description="TauD/TfdA-like" evidence="4">
    <location>
        <begin position="282"/>
        <end position="456"/>
    </location>
</feature>
<evidence type="ECO:0000313" key="6">
    <source>
        <dbReference type="Proteomes" id="UP001592582"/>
    </source>
</evidence>